<dbReference type="Proteomes" id="UP001296943">
    <property type="component" value="Unassembled WGS sequence"/>
</dbReference>
<evidence type="ECO:0000313" key="1">
    <source>
        <dbReference type="EMBL" id="MBM7573483.1"/>
    </source>
</evidence>
<proteinExistence type="predicted"/>
<keyword evidence="2" id="KW-1185">Reference proteome</keyword>
<reference evidence="1 2" key="1">
    <citation type="submission" date="2021-01" db="EMBL/GenBank/DDBJ databases">
        <title>Genomic Encyclopedia of Type Strains, Phase IV (KMG-IV): sequencing the most valuable type-strain genomes for metagenomic binning, comparative biology and taxonomic classification.</title>
        <authorList>
            <person name="Goeker M."/>
        </authorList>
    </citation>
    <scope>NUCLEOTIDE SEQUENCE [LARGE SCALE GENOMIC DNA]</scope>
    <source>
        <strain evidence="1 2">DSM 23711</strain>
    </source>
</reference>
<protein>
    <recommendedName>
        <fullName evidence="3">DUF2197 domain-containing protein</fullName>
    </recommendedName>
</protein>
<organism evidence="1 2">
    <name type="scientific">Aquibacillus albus</name>
    <dbReference type="NCBI Taxonomy" id="1168171"/>
    <lineage>
        <taxon>Bacteria</taxon>
        <taxon>Bacillati</taxon>
        <taxon>Bacillota</taxon>
        <taxon>Bacilli</taxon>
        <taxon>Bacillales</taxon>
        <taxon>Bacillaceae</taxon>
        <taxon>Aquibacillus</taxon>
    </lineage>
</organism>
<accession>A0ABS2N5U4</accession>
<name>A0ABS2N5U4_9BACI</name>
<gene>
    <name evidence="1" type="ORF">JOC48_004047</name>
</gene>
<evidence type="ECO:0008006" key="3">
    <source>
        <dbReference type="Google" id="ProtNLM"/>
    </source>
</evidence>
<sequence>MLGWLFGRKKCYICKGKAERAQTYENDNGEKILVCYKCVTYAERRAFKKL</sequence>
<comment type="caution">
    <text evidence="1">The sequence shown here is derived from an EMBL/GenBank/DDBJ whole genome shotgun (WGS) entry which is preliminary data.</text>
</comment>
<dbReference type="EMBL" id="JAFBDR010000034">
    <property type="protein sequence ID" value="MBM7573483.1"/>
    <property type="molecule type" value="Genomic_DNA"/>
</dbReference>
<evidence type="ECO:0000313" key="2">
    <source>
        <dbReference type="Proteomes" id="UP001296943"/>
    </source>
</evidence>